<evidence type="ECO:0000313" key="2">
    <source>
        <dbReference type="Proteomes" id="UP000199382"/>
    </source>
</evidence>
<dbReference type="STRING" id="571298.SAMN04488026_107122"/>
<accession>A0A1G9I075</accession>
<organism evidence="1 2">
    <name type="scientific">Aliiruegeria lutimaris</name>
    <dbReference type="NCBI Taxonomy" id="571298"/>
    <lineage>
        <taxon>Bacteria</taxon>
        <taxon>Pseudomonadati</taxon>
        <taxon>Pseudomonadota</taxon>
        <taxon>Alphaproteobacteria</taxon>
        <taxon>Rhodobacterales</taxon>
        <taxon>Roseobacteraceae</taxon>
        <taxon>Aliiruegeria</taxon>
    </lineage>
</organism>
<dbReference type="EMBL" id="FNEK01000071">
    <property type="protein sequence ID" value="SDL18213.1"/>
    <property type="molecule type" value="Genomic_DNA"/>
</dbReference>
<proteinExistence type="predicted"/>
<name>A0A1G9I075_9RHOB</name>
<dbReference type="AlphaFoldDB" id="A0A1G9I075"/>
<keyword evidence="2" id="KW-1185">Reference proteome</keyword>
<reference evidence="1 2" key="1">
    <citation type="submission" date="2016-10" db="EMBL/GenBank/DDBJ databases">
        <authorList>
            <person name="de Groot N.N."/>
        </authorList>
    </citation>
    <scope>NUCLEOTIDE SEQUENCE [LARGE SCALE GENOMIC DNA]</scope>
    <source>
        <strain evidence="1 2">DSM 25294</strain>
    </source>
</reference>
<dbReference type="Proteomes" id="UP000199382">
    <property type="component" value="Unassembled WGS sequence"/>
</dbReference>
<sequence>MNRTRTFTTAIALAVTAFSVSAQECRNGV</sequence>
<protein>
    <submittedName>
        <fullName evidence="1">Uncharacterized protein</fullName>
    </submittedName>
</protein>
<evidence type="ECO:0000313" key="1">
    <source>
        <dbReference type="EMBL" id="SDL18213.1"/>
    </source>
</evidence>
<gene>
    <name evidence="1" type="ORF">SAMN04488026_107122</name>
</gene>